<accession>A0AAV0CPU0</accession>
<keyword evidence="2" id="KW-1185">Reference proteome</keyword>
<comment type="caution">
    <text evidence="1">The sequence shown here is derived from an EMBL/GenBank/DDBJ whole genome shotgun (WGS) entry which is preliminary data.</text>
</comment>
<sequence length="39" mass="4483">MKQMIAATSSNHAKLLAIHEASRECVYLRSVIQHIRWSC</sequence>
<evidence type="ECO:0000313" key="2">
    <source>
        <dbReference type="Proteomes" id="UP001152523"/>
    </source>
</evidence>
<dbReference type="AlphaFoldDB" id="A0AAV0CPU0"/>
<proteinExistence type="predicted"/>
<gene>
    <name evidence="1" type="ORF">CEPIT_LOCUS8229</name>
</gene>
<feature type="non-terminal residue" evidence="1">
    <location>
        <position position="39"/>
    </location>
</feature>
<dbReference type="EMBL" id="CAMAPF010000039">
    <property type="protein sequence ID" value="CAH9082712.1"/>
    <property type="molecule type" value="Genomic_DNA"/>
</dbReference>
<organism evidence="1 2">
    <name type="scientific">Cuscuta epithymum</name>
    <dbReference type="NCBI Taxonomy" id="186058"/>
    <lineage>
        <taxon>Eukaryota</taxon>
        <taxon>Viridiplantae</taxon>
        <taxon>Streptophyta</taxon>
        <taxon>Embryophyta</taxon>
        <taxon>Tracheophyta</taxon>
        <taxon>Spermatophyta</taxon>
        <taxon>Magnoliopsida</taxon>
        <taxon>eudicotyledons</taxon>
        <taxon>Gunneridae</taxon>
        <taxon>Pentapetalae</taxon>
        <taxon>asterids</taxon>
        <taxon>lamiids</taxon>
        <taxon>Solanales</taxon>
        <taxon>Convolvulaceae</taxon>
        <taxon>Cuscuteae</taxon>
        <taxon>Cuscuta</taxon>
        <taxon>Cuscuta subgen. Cuscuta</taxon>
    </lineage>
</organism>
<evidence type="ECO:0000313" key="1">
    <source>
        <dbReference type="EMBL" id="CAH9082712.1"/>
    </source>
</evidence>
<name>A0AAV0CPU0_9ASTE</name>
<protein>
    <submittedName>
        <fullName evidence="1">Uncharacterized protein</fullName>
    </submittedName>
</protein>
<dbReference type="Proteomes" id="UP001152523">
    <property type="component" value="Unassembled WGS sequence"/>
</dbReference>
<reference evidence="1" key="1">
    <citation type="submission" date="2022-07" db="EMBL/GenBank/DDBJ databases">
        <authorList>
            <person name="Macas J."/>
            <person name="Novak P."/>
            <person name="Neumann P."/>
        </authorList>
    </citation>
    <scope>NUCLEOTIDE SEQUENCE</scope>
</reference>